<dbReference type="InterPro" id="IPR036097">
    <property type="entry name" value="HisK_dim/P_sf"/>
</dbReference>
<comment type="caution">
    <text evidence="18">The sequence shown here is derived from an EMBL/GenBank/DDBJ whole genome shotgun (WGS) entry which is preliminary data.</text>
</comment>
<keyword evidence="7 15" id="KW-0812">Transmembrane</keyword>
<dbReference type="CDD" id="cd00075">
    <property type="entry name" value="HATPase"/>
    <property type="match status" value="1"/>
</dbReference>
<evidence type="ECO:0000256" key="3">
    <source>
        <dbReference type="ARBA" id="ARBA00012438"/>
    </source>
</evidence>
<dbReference type="GO" id="GO:0000155">
    <property type="term" value="F:phosphorelay sensor kinase activity"/>
    <property type="evidence" value="ECO:0007669"/>
    <property type="project" value="InterPro"/>
</dbReference>
<dbReference type="PANTHER" id="PTHR45528">
    <property type="entry name" value="SENSOR HISTIDINE KINASE CPXA"/>
    <property type="match status" value="1"/>
</dbReference>
<dbReference type="FunFam" id="3.30.565.10:FF:000006">
    <property type="entry name" value="Sensor histidine kinase WalK"/>
    <property type="match status" value="1"/>
</dbReference>
<evidence type="ECO:0000256" key="1">
    <source>
        <dbReference type="ARBA" id="ARBA00000085"/>
    </source>
</evidence>
<dbReference type="SUPFAM" id="SSF158472">
    <property type="entry name" value="HAMP domain-like"/>
    <property type="match status" value="1"/>
</dbReference>
<dbReference type="GO" id="GO:0005524">
    <property type="term" value="F:ATP binding"/>
    <property type="evidence" value="ECO:0007669"/>
    <property type="project" value="UniProtKB-KW"/>
</dbReference>
<dbReference type="InterPro" id="IPR003660">
    <property type="entry name" value="HAMP_dom"/>
</dbReference>
<evidence type="ECO:0000256" key="5">
    <source>
        <dbReference type="ARBA" id="ARBA00022553"/>
    </source>
</evidence>
<dbReference type="InterPro" id="IPR004358">
    <property type="entry name" value="Sig_transdc_His_kin-like_C"/>
</dbReference>
<dbReference type="InterPro" id="IPR005467">
    <property type="entry name" value="His_kinase_dom"/>
</dbReference>
<dbReference type="InterPro" id="IPR003594">
    <property type="entry name" value="HATPase_dom"/>
</dbReference>
<evidence type="ECO:0000313" key="19">
    <source>
        <dbReference type="Proteomes" id="UP000465601"/>
    </source>
</evidence>
<dbReference type="Gene3D" id="1.10.287.130">
    <property type="match status" value="1"/>
</dbReference>
<dbReference type="AlphaFoldDB" id="A0A833HL86"/>
<evidence type="ECO:0000256" key="15">
    <source>
        <dbReference type="SAM" id="Phobius"/>
    </source>
</evidence>
<dbReference type="PROSITE" id="PS50109">
    <property type="entry name" value="HIS_KIN"/>
    <property type="match status" value="1"/>
</dbReference>
<feature type="transmembrane region" description="Helical" evidence="15">
    <location>
        <begin position="147"/>
        <end position="169"/>
    </location>
</feature>
<keyword evidence="8" id="KW-0547">Nucleotide-binding</keyword>
<dbReference type="PROSITE" id="PS50885">
    <property type="entry name" value="HAMP"/>
    <property type="match status" value="1"/>
</dbReference>
<dbReference type="PANTHER" id="PTHR45528:SF1">
    <property type="entry name" value="SENSOR HISTIDINE KINASE CPXA"/>
    <property type="match status" value="1"/>
</dbReference>
<evidence type="ECO:0000256" key="4">
    <source>
        <dbReference type="ARBA" id="ARBA00022475"/>
    </source>
</evidence>
<evidence type="ECO:0000259" key="16">
    <source>
        <dbReference type="PROSITE" id="PS50109"/>
    </source>
</evidence>
<dbReference type="Pfam" id="PF02518">
    <property type="entry name" value="HATPase_c"/>
    <property type="match status" value="1"/>
</dbReference>
<feature type="transmembrane region" description="Helical" evidence="15">
    <location>
        <begin position="6"/>
        <end position="25"/>
    </location>
</feature>
<evidence type="ECO:0000256" key="13">
    <source>
        <dbReference type="ARBA" id="ARBA00023136"/>
    </source>
</evidence>
<evidence type="ECO:0000256" key="8">
    <source>
        <dbReference type="ARBA" id="ARBA00022741"/>
    </source>
</evidence>
<dbReference type="GO" id="GO:0005886">
    <property type="term" value="C:plasma membrane"/>
    <property type="evidence" value="ECO:0007669"/>
    <property type="project" value="UniProtKB-SubCell"/>
</dbReference>
<dbReference type="SMART" id="SM00388">
    <property type="entry name" value="HisKA"/>
    <property type="match status" value="1"/>
</dbReference>
<dbReference type="Pfam" id="PF00672">
    <property type="entry name" value="HAMP"/>
    <property type="match status" value="1"/>
</dbReference>
<evidence type="ECO:0000256" key="14">
    <source>
        <dbReference type="SAM" id="Coils"/>
    </source>
</evidence>
<dbReference type="SUPFAM" id="SSF55874">
    <property type="entry name" value="ATPase domain of HSP90 chaperone/DNA topoisomerase II/histidine kinase"/>
    <property type="match status" value="1"/>
</dbReference>
<dbReference type="SUPFAM" id="SSF47384">
    <property type="entry name" value="Homodimeric domain of signal transducing histidine kinase"/>
    <property type="match status" value="1"/>
</dbReference>
<evidence type="ECO:0000256" key="2">
    <source>
        <dbReference type="ARBA" id="ARBA00004651"/>
    </source>
</evidence>
<dbReference type="Gene3D" id="3.30.565.10">
    <property type="entry name" value="Histidine kinase-like ATPase, C-terminal domain"/>
    <property type="match status" value="1"/>
</dbReference>
<keyword evidence="14" id="KW-0175">Coiled coil</keyword>
<dbReference type="SMART" id="SM00304">
    <property type="entry name" value="HAMP"/>
    <property type="match status" value="1"/>
</dbReference>
<dbReference type="Pfam" id="PF00512">
    <property type="entry name" value="HisKA"/>
    <property type="match status" value="1"/>
</dbReference>
<dbReference type="InterPro" id="IPR050398">
    <property type="entry name" value="HssS/ArlS-like"/>
</dbReference>
<feature type="domain" description="Histidine kinase" evidence="16">
    <location>
        <begin position="242"/>
        <end position="456"/>
    </location>
</feature>
<feature type="coiled-coil region" evidence="14">
    <location>
        <begin position="215"/>
        <end position="242"/>
    </location>
</feature>
<evidence type="ECO:0000256" key="12">
    <source>
        <dbReference type="ARBA" id="ARBA00023012"/>
    </source>
</evidence>
<feature type="domain" description="HAMP" evidence="17">
    <location>
        <begin position="175"/>
        <end position="227"/>
    </location>
</feature>
<keyword evidence="19" id="KW-1185">Reference proteome</keyword>
<evidence type="ECO:0000313" key="18">
    <source>
        <dbReference type="EMBL" id="KAB3525514.1"/>
    </source>
</evidence>
<organism evidence="18 19">
    <name type="scientific">Alkaliphilus serpentinus</name>
    <dbReference type="NCBI Taxonomy" id="1482731"/>
    <lineage>
        <taxon>Bacteria</taxon>
        <taxon>Bacillati</taxon>
        <taxon>Bacillota</taxon>
        <taxon>Clostridia</taxon>
        <taxon>Peptostreptococcales</taxon>
        <taxon>Natronincolaceae</taxon>
        <taxon>Alkaliphilus</taxon>
    </lineage>
</organism>
<evidence type="ECO:0000259" key="17">
    <source>
        <dbReference type="PROSITE" id="PS50885"/>
    </source>
</evidence>
<evidence type="ECO:0000256" key="11">
    <source>
        <dbReference type="ARBA" id="ARBA00022989"/>
    </source>
</evidence>
<dbReference type="Gene3D" id="6.10.340.10">
    <property type="match status" value="1"/>
</dbReference>
<keyword evidence="4" id="KW-1003">Cell membrane</keyword>
<keyword evidence="6" id="KW-0808">Transferase</keyword>
<protein>
    <recommendedName>
        <fullName evidence="3">histidine kinase</fullName>
        <ecNumber evidence="3">2.7.13.3</ecNumber>
    </recommendedName>
</protein>
<dbReference type="SMART" id="SM00387">
    <property type="entry name" value="HATPase_c"/>
    <property type="match status" value="1"/>
</dbReference>
<gene>
    <name evidence="18" type="ORF">F8153_15180</name>
</gene>
<evidence type="ECO:0000256" key="9">
    <source>
        <dbReference type="ARBA" id="ARBA00022777"/>
    </source>
</evidence>
<dbReference type="CDD" id="cd00082">
    <property type="entry name" value="HisKA"/>
    <property type="match status" value="1"/>
</dbReference>
<dbReference type="PRINTS" id="PR00344">
    <property type="entry name" value="BCTRLSENSOR"/>
</dbReference>
<evidence type="ECO:0000256" key="7">
    <source>
        <dbReference type="ARBA" id="ARBA00022692"/>
    </source>
</evidence>
<dbReference type="EMBL" id="WBZB01000065">
    <property type="protein sequence ID" value="KAB3525514.1"/>
    <property type="molecule type" value="Genomic_DNA"/>
</dbReference>
<dbReference type="EC" id="2.7.13.3" evidence="3"/>
<accession>A0A833HL86</accession>
<sequence>MIHYILMFVITTIIATTALYILTFVSQILDNKLVKNHYTAYSLMKDNVSEIEYMDVLRNNGGLQVIDSEYRVVFSKGINHFSKGQLTASEFTDFLTQAQSTKRNYSYSIAYNEEERFWLIITFPTSLRIDFNVTHNSLYKSVDSKEVVWFTGGVALVYLLMLAISTIIYSRMTATSFTKPLARLRESANRLRNGDYSARADMDIKNEFGDLGRSFNEMADKIQEEIELRKKLENTRRQLTLDIAHDLKNPLAVIMGYAEYCLNNPDDAKENQIRAIYQNSSRANSLITNLFELSKLESPEYKLNIVRVDIAEYLRVKLAKFVETLESEGFTYDFEIPEGEIYLPIDEKEMDRVFDNLFDNSIRYCERGGRLSIALKDYEDYVEITLEDEGKGIPKELSEEIFKPFARVDVTRNSETGGSGLGLAIVKKIIEIHGGGIALDSDLGKGCKFIITLPKI</sequence>
<keyword evidence="13 15" id="KW-0472">Membrane</keyword>
<keyword evidence="12" id="KW-0902">Two-component regulatory system</keyword>
<comment type="subcellular location">
    <subcellularLocation>
        <location evidence="2">Cell membrane</location>
        <topology evidence="2">Multi-pass membrane protein</topology>
    </subcellularLocation>
</comment>
<dbReference type="CDD" id="cd06225">
    <property type="entry name" value="HAMP"/>
    <property type="match status" value="1"/>
</dbReference>
<evidence type="ECO:0000256" key="6">
    <source>
        <dbReference type="ARBA" id="ARBA00022679"/>
    </source>
</evidence>
<dbReference type="InterPro" id="IPR036890">
    <property type="entry name" value="HATPase_C_sf"/>
</dbReference>
<evidence type="ECO:0000256" key="10">
    <source>
        <dbReference type="ARBA" id="ARBA00022840"/>
    </source>
</evidence>
<keyword evidence="10" id="KW-0067">ATP-binding</keyword>
<keyword evidence="9 18" id="KW-0418">Kinase</keyword>
<proteinExistence type="predicted"/>
<keyword evidence="11 15" id="KW-1133">Transmembrane helix</keyword>
<dbReference type="Proteomes" id="UP000465601">
    <property type="component" value="Unassembled WGS sequence"/>
</dbReference>
<reference evidence="18 19" key="1">
    <citation type="submission" date="2019-10" db="EMBL/GenBank/DDBJ databases">
        <title>Alkaliphilus serpentinus sp. nov. and Alkaliphilus pronyensis sp. nov., two novel anaerobic alkaliphilic species isolated from the serpentinized-hosted hydrothermal field of the Prony Bay (New Caledonia).</title>
        <authorList>
            <person name="Postec A."/>
        </authorList>
    </citation>
    <scope>NUCLEOTIDE SEQUENCE [LARGE SCALE GENOMIC DNA]</scope>
    <source>
        <strain evidence="18 19">LacT</strain>
    </source>
</reference>
<dbReference type="InterPro" id="IPR003661">
    <property type="entry name" value="HisK_dim/P_dom"/>
</dbReference>
<comment type="catalytic activity">
    <reaction evidence="1">
        <text>ATP + protein L-histidine = ADP + protein N-phospho-L-histidine.</text>
        <dbReference type="EC" id="2.7.13.3"/>
    </reaction>
</comment>
<name>A0A833HL86_9FIRM</name>
<keyword evidence="5" id="KW-0597">Phosphoprotein</keyword>